<dbReference type="PROSITE" id="PS51318">
    <property type="entry name" value="TAT"/>
    <property type="match status" value="1"/>
</dbReference>
<feature type="region of interest" description="Disordered" evidence="1">
    <location>
        <begin position="323"/>
        <end position="351"/>
    </location>
</feature>
<dbReference type="SUPFAM" id="SSF53850">
    <property type="entry name" value="Periplasmic binding protein-like II"/>
    <property type="match status" value="1"/>
</dbReference>
<dbReference type="InterPro" id="IPR006059">
    <property type="entry name" value="SBP"/>
</dbReference>
<dbReference type="EMBL" id="DXBY01000225">
    <property type="protein sequence ID" value="HIZ36728.1"/>
    <property type="molecule type" value="Genomic_DNA"/>
</dbReference>
<keyword evidence="2" id="KW-0732">Signal</keyword>
<feature type="chain" id="PRO_5038452617" evidence="2">
    <location>
        <begin position="26"/>
        <end position="351"/>
    </location>
</feature>
<evidence type="ECO:0000313" key="4">
    <source>
        <dbReference type="Proteomes" id="UP000824037"/>
    </source>
</evidence>
<reference evidence="3" key="1">
    <citation type="journal article" date="2021" name="PeerJ">
        <title>Extensive microbial diversity within the chicken gut microbiome revealed by metagenomics and culture.</title>
        <authorList>
            <person name="Gilroy R."/>
            <person name="Ravi A."/>
            <person name="Getino M."/>
            <person name="Pursley I."/>
            <person name="Horton D.L."/>
            <person name="Alikhan N.F."/>
            <person name="Baker D."/>
            <person name="Gharbi K."/>
            <person name="Hall N."/>
            <person name="Watson M."/>
            <person name="Adriaenssens E.M."/>
            <person name="Foster-Nyarko E."/>
            <person name="Jarju S."/>
            <person name="Secka A."/>
            <person name="Antonio M."/>
            <person name="Oren A."/>
            <person name="Chaudhuri R.R."/>
            <person name="La Ragione R."/>
            <person name="Hildebrand F."/>
            <person name="Pallen M.J."/>
        </authorList>
    </citation>
    <scope>NUCLEOTIDE SEQUENCE</scope>
    <source>
        <strain evidence="3">ChiGjej4B4-7305</strain>
    </source>
</reference>
<dbReference type="Pfam" id="PF01547">
    <property type="entry name" value="SBP_bac_1"/>
    <property type="match status" value="1"/>
</dbReference>
<sequence>MHTYSLTRRHLLSALGLGAGTAALAACTGPVSADQVVSGETSNLRSEMQQAALGEIPSQYSGRTNILFWAPWTGGLFEAVSELFTMFNDSQEDVYAAIESVGGYADLNTAFTAALQAKAVPDMVCFPEMQWLQFYFAGALTPLDPHFDNEWNTDIYLQNYVGEGMAGEETYVVPFARSNPLFYYNKTLFKDLGLPVDTQYTWSQLRELGGEISSVQQSGQDVKTFAYSGGDAWMASSWLWAFDGEWSDGFEVMPDEEPIRELMTFANEWVHVDGNAYMAQAAHTDFQTGLVAAVHGSTASMRGLTEAVDFELGAAFMPGEVNQPPLVPTGGSGFSLVRTESQERQDATAQL</sequence>
<dbReference type="AlphaFoldDB" id="A0A9D2J4X3"/>
<dbReference type="InterPro" id="IPR006311">
    <property type="entry name" value="TAT_signal"/>
</dbReference>
<comment type="caution">
    <text evidence="3">The sequence shown here is derived from an EMBL/GenBank/DDBJ whole genome shotgun (WGS) entry which is preliminary data.</text>
</comment>
<dbReference type="PANTHER" id="PTHR43649">
    <property type="entry name" value="ARABINOSE-BINDING PROTEIN-RELATED"/>
    <property type="match status" value="1"/>
</dbReference>
<dbReference type="Gene3D" id="3.40.190.10">
    <property type="entry name" value="Periplasmic binding protein-like II"/>
    <property type="match status" value="1"/>
</dbReference>
<reference evidence="3" key="2">
    <citation type="submission" date="2021-04" db="EMBL/GenBank/DDBJ databases">
        <authorList>
            <person name="Gilroy R."/>
        </authorList>
    </citation>
    <scope>NUCLEOTIDE SEQUENCE</scope>
    <source>
        <strain evidence="3">ChiGjej4B4-7305</strain>
    </source>
</reference>
<organism evidence="3 4">
    <name type="scientific">Candidatus Ruania gallistercoris</name>
    <dbReference type="NCBI Taxonomy" id="2838746"/>
    <lineage>
        <taxon>Bacteria</taxon>
        <taxon>Bacillati</taxon>
        <taxon>Actinomycetota</taxon>
        <taxon>Actinomycetes</taxon>
        <taxon>Micrococcales</taxon>
        <taxon>Ruaniaceae</taxon>
        <taxon>Ruania</taxon>
    </lineage>
</organism>
<feature type="compositionally biased region" description="Basic and acidic residues" evidence="1">
    <location>
        <begin position="340"/>
        <end position="351"/>
    </location>
</feature>
<name>A0A9D2J4X3_9MICO</name>
<dbReference type="PANTHER" id="PTHR43649:SF30">
    <property type="entry name" value="ABC TRANSPORTER SUBSTRATE-BINDING PROTEIN"/>
    <property type="match status" value="1"/>
</dbReference>
<protein>
    <submittedName>
        <fullName evidence="3">Extracellular solute-binding protein</fullName>
    </submittedName>
</protein>
<feature type="non-terminal residue" evidence="3">
    <location>
        <position position="351"/>
    </location>
</feature>
<feature type="signal peptide" evidence="2">
    <location>
        <begin position="1"/>
        <end position="25"/>
    </location>
</feature>
<evidence type="ECO:0000256" key="2">
    <source>
        <dbReference type="SAM" id="SignalP"/>
    </source>
</evidence>
<dbReference type="InterPro" id="IPR050490">
    <property type="entry name" value="Bact_solute-bd_prot1"/>
</dbReference>
<evidence type="ECO:0000256" key="1">
    <source>
        <dbReference type="SAM" id="MobiDB-lite"/>
    </source>
</evidence>
<gene>
    <name evidence="3" type="ORF">H9815_13220</name>
</gene>
<dbReference type="Proteomes" id="UP000824037">
    <property type="component" value="Unassembled WGS sequence"/>
</dbReference>
<evidence type="ECO:0000313" key="3">
    <source>
        <dbReference type="EMBL" id="HIZ36728.1"/>
    </source>
</evidence>
<accession>A0A9D2J4X3</accession>
<proteinExistence type="predicted"/>